<dbReference type="HOGENOM" id="CLU_3019801_0_0_1"/>
<keyword evidence="2" id="KW-1185">Reference proteome</keyword>
<feature type="non-terminal residue" evidence="1">
    <location>
        <position position="1"/>
    </location>
</feature>
<sequence>STCCPTGLCVRLLSHPCAHSLSCLSTCCPAHLSACSLACPPAHPCSCFPLVCLHSC</sequence>
<evidence type="ECO:0000313" key="2">
    <source>
        <dbReference type="Proteomes" id="UP000016930"/>
    </source>
</evidence>
<name>M2QW55_CERS8</name>
<dbReference type="EMBL" id="KB445859">
    <property type="protein sequence ID" value="EMD30746.1"/>
    <property type="molecule type" value="Genomic_DNA"/>
</dbReference>
<organism evidence="1 2">
    <name type="scientific">Ceriporiopsis subvermispora (strain B)</name>
    <name type="common">White-rot fungus</name>
    <name type="synonym">Gelatoporia subvermispora</name>
    <dbReference type="NCBI Taxonomy" id="914234"/>
    <lineage>
        <taxon>Eukaryota</taxon>
        <taxon>Fungi</taxon>
        <taxon>Dikarya</taxon>
        <taxon>Basidiomycota</taxon>
        <taxon>Agaricomycotina</taxon>
        <taxon>Agaricomycetes</taxon>
        <taxon>Polyporales</taxon>
        <taxon>Gelatoporiaceae</taxon>
        <taxon>Gelatoporia</taxon>
    </lineage>
</organism>
<reference evidence="1 2" key="1">
    <citation type="journal article" date="2012" name="Proc. Natl. Acad. Sci. U.S.A.">
        <title>Comparative genomics of Ceriporiopsis subvermispora and Phanerochaete chrysosporium provide insight into selective ligninolysis.</title>
        <authorList>
            <person name="Fernandez-Fueyo E."/>
            <person name="Ruiz-Duenas F.J."/>
            <person name="Ferreira P."/>
            <person name="Floudas D."/>
            <person name="Hibbett D.S."/>
            <person name="Canessa P."/>
            <person name="Larrondo L.F."/>
            <person name="James T.Y."/>
            <person name="Seelenfreund D."/>
            <person name="Lobos S."/>
            <person name="Polanco R."/>
            <person name="Tello M."/>
            <person name="Honda Y."/>
            <person name="Watanabe T."/>
            <person name="Watanabe T."/>
            <person name="Ryu J.S."/>
            <person name="Kubicek C.P."/>
            <person name="Schmoll M."/>
            <person name="Gaskell J."/>
            <person name="Hammel K.E."/>
            <person name="St John F.J."/>
            <person name="Vanden Wymelenberg A."/>
            <person name="Sabat G."/>
            <person name="Splinter BonDurant S."/>
            <person name="Syed K."/>
            <person name="Yadav J.S."/>
            <person name="Doddapaneni H."/>
            <person name="Subramanian V."/>
            <person name="Lavin J.L."/>
            <person name="Oguiza J.A."/>
            <person name="Perez G."/>
            <person name="Pisabarro A.G."/>
            <person name="Ramirez L."/>
            <person name="Santoyo F."/>
            <person name="Master E."/>
            <person name="Coutinho P.M."/>
            <person name="Henrissat B."/>
            <person name="Lombard V."/>
            <person name="Magnuson J.K."/>
            <person name="Kuees U."/>
            <person name="Hori C."/>
            <person name="Igarashi K."/>
            <person name="Samejima M."/>
            <person name="Held B.W."/>
            <person name="Barry K.W."/>
            <person name="LaButti K.M."/>
            <person name="Lapidus A."/>
            <person name="Lindquist E.A."/>
            <person name="Lucas S.M."/>
            <person name="Riley R."/>
            <person name="Salamov A.A."/>
            <person name="Hoffmeister D."/>
            <person name="Schwenk D."/>
            <person name="Hadar Y."/>
            <person name="Yarden O."/>
            <person name="de Vries R.P."/>
            <person name="Wiebenga A."/>
            <person name="Stenlid J."/>
            <person name="Eastwood D."/>
            <person name="Grigoriev I.V."/>
            <person name="Berka R.M."/>
            <person name="Blanchette R.A."/>
            <person name="Kersten P."/>
            <person name="Martinez A.T."/>
            <person name="Vicuna R."/>
            <person name="Cullen D."/>
        </authorList>
    </citation>
    <scope>NUCLEOTIDE SEQUENCE [LARGE SCALE GENOMIC DNA]</scope>
    <source>
        <strain evidence="1 2">B</strain>
    </source>
</reference>
<evidence type="ECO:0000313" key="1">
    <source>
        <dbReference type="EMBL" id="EMD30746.1"/>
    </source>
</evidence>
<dbReference type="AlphaFoldDB" id="M2QW55"/>
<accession>M2QW55</accession>
<proteinExistence type="predicted"/>
<protein>
    <submittedName>
        <fullName evidence="1">Uncharacterized protein</fullName>
    </submittedName>
</protein>
<dbReference type="Proteomes" id="UP000016930">
    <property type="component" value="Unassembled WGS sequence"/>
</dbReference>
<feature type="non-terminal residue" evidence="1">
    <location>
        <position position="56"/>
    </location>
</feature>
<gene>
    <name evidence="1" type="ORF">CERSUDRAFT_40470</name>
</gene>